<dbReference type="EMBL" id="VSIJ01000005">
    <property type="protein sequence ID" value="TXX67155.1"/>
    <property type="molecule type" value="Genomic_DNA"/>
</dbReference>
<accession>A0ABD7SQU8</accession>
<proteinExistence type="predicted"/>
<dbReference type="RefSeq" id="WP_044125843.1">
    <property type="nucleotide sequence ID" value="NZ_JAANNJ010000015.1"/>
</dbReference>
<sequence length="136" mass="15240">MESISEGFSPSISKSLRDMFSCFPFPLAQGVYAIQMTDVCGRVGAHPIQLVVEKIDDSLELLTYSQFSIQYKNGSSSFVVSNFFDFVNQQFTSSRLGLCEISDDVTELFEMYLKDAIARIKNGSVKIEVKNQRLLG</sequence>
<evidence type="ECO:0000313" key="2">
    <source>
        <dbReference type="Proteomes" id="UP000323819"/>
    </source>
</evidence>
<organism evidence="1 2">
    <name type="scientific">Vibrio cholerae</name>
    <dbReference type="NCBI Taxonomy" id="666"/>
    <lineage>
        <taxon>Bacteria</taxon>
        <taxon>Pseudomonadati</taxon>
        <taxon>Pseudomonadota</taxon>
        <taxon>Gammaproteobacteria</taxon>
        <taxon>Vibrionales</taxon>
        <taxon>Vibrionaceae</taxon>
        <taxon>Vibrio</taxon>
    </lineage>
</organism>
<evidence type="ECO:0000313" key="1">
    <source>
        <dbReference type="EMBL" id="TXX67155.1"/>
    </source>
</evidence>
<comment type="caution">
    <text evidence="1">The sequence shown here is derived from an EMBL/GenBank/DDBJ whole genome shotgun (WGS) entry which is preliminary data.</text>
</comment>
<gene>
    <name evidence="1" type="ORF">FXF03_00890</name>
</gene>
<dbReference type="Gene3D" id="3.10.450.430">
    <property type="entry name" value="Protein of unknown function DUF2787"/>
    <property type="match status" value="1"/>
</dbReference>
<dbReference type="AlphaFoldDB" id="A0ABD7SQU8"/>
<dbReference type="Proteomes" id="UP000323819">
    <property type="component" value="Unassembled WGS sequence"/>
</dbReference>
<name>A0ABD7SQU8_VIBCL</name>
<reference evidence="1 2" key="1">
    <citation type="submission" date="2019-06" db="EMBL/GenBank/DDBJ databases">
        <title>Vibrio cholerae phylogeny based on whole-genome sequencing reveals genetic diversity and population strucutre.</title>
        <authorList>
            <person name="Zhiqiu Y."/>
            <person name="Bin L."/>
            <person name="Lingyan J."/>
        </authorList>
    </citation>
    <scope>NUCLEOTIDE SEQUENCE [LARGE SCALE GENOMIC DNA]</scope>
    <source>
        <strain evidence="1 2">N2814</strain>
    </source>
</reference>
<protein>
    <submittedName>
        <fullName evidence="1">DUF2787 domain-containing protein</fullName>
    </submittedName>
</protein>